<dbReference type="AlphaFoldDB" id="A0A1F2P6Q2"/>
<protein>
    <submittedName>
        <fullName evidence="6 7">Formylmethanofuran dehydrogenase</fullName>
        <ecNumber evidence="7">1.2.99.5</ecNumber>
    </submittedName>
</protein>
<accession>A0A1F2P6Q2</accession>
<dbReference type="PANTHER" id="PTHR39418:SF1">
    <property type="entry name" value="DEHYDROGENASE"/>
    <property type="match status" value="1"/>
</dbReference>
<proteinExistence type="predicted"/>
<evidence type="ECO:0000259" key="4">
    <source>
        <dbReference type="Pfam" id="PF01258"/>
    </source>
</evidence>
<evidence type="ECO:0000259" key="5">
    <source>
        <dbReference type="Pfam" id="PF02663"/>
    </source>
</evidence>
<evidence type="ECO:0000313" key="7">
    <source>
        <dbReference type="EMBL" id="OFV66361.1"/>
    </source>
</evidence>
<keyword evidence="2" id="KW-0863">Zinc-finger</keyword>
<dbReference type="InterPro" id="IPR000962">
    <property type="entry name" value="Znf_DskA_TraR"/>
</dbReference>
<dbReference type="InterPro" id="IPR026328">
    <property type="entry name" value="FmdE"/>
</dbReference>
<dbReference type="STRING" id="1839936.SBU_000903"/>
<dbReference type="SUPFAM" id="SSF143555">
    <property type="entry name" value="FwdE-like"/>
    <property type="match status" value="1"/>
</dbReference>
<organism evidence="7 8">
    <name type="scientific">Candidatus Syntropharchaeum butanivorans</name>
    <dbReference type="NCBI Taxonomy" id="1839936"/>
    <lineage>
        <taxon>Archaea</taxon>
        <taxon>Methanobacteriati</taxon>
        <taxon>Methanobacteriota</taxon>
        <taxon>Stenosarchaea group</taxon>
        <taxon>Methanomicrobia</taxon>
        <taxon>Methanosarcinales</taxon>
        <taxon>ANME-2 cluster</taxon>
        <taxon>Candidatus Syntropharchaeum</taxon>
    </lineage>
</organism>
<dbReference type="EMBL" id="DRIE01000139">
    <property type="protein sequence ID" value="HEC57902.1"/>
    <property type="molecule type" value="Genomic_DNA"/>
</dbReference>
<dbReference type="GO" id="GO:0008270">
    <property type="term" value="F:zinc ion binding"/>
    <property type="evidence" value="ECO:0007669"/>
    <property type="project" value="UniProtKB-KW"/>
</dbReference>
<comment type="caution">
    <text evidence="7">The sequence shown here is derived from an EMBL/GenBank/DDBJ whole genome shotgun (WGS) entry which is preliminary data.</text>
</comment>
<evidence type="ECO:0000256" key="2">
    <source>
        <dbReference type="ARBA" id="ARBA00022771"/>
    </source>
</evidence>
<evidence type="ECO:0000256" key="1">
    <source>
        <dbReference type="ARBA" id="ARBA00022723"/>
    </source>
</evidence>
<dbReference type="InterPro" id="IPR053194">
    <property type="entry name" value="tRNA_methyltr_O"/>
</dbReference>
<dbReference type="Gene3D" id="3.30.1330.130">
    <property type="match status" value="1"/>
</dbReference>
<evidence type="ECO:0000313" key="8">
    <source>
        <dbReference type="Proteomes" id="UP000185779"/>
    </source>
</evidence>
<dbReference type="Proteomes" id="UP000885936">
    <property type="component" value="Unassembled WGS sequence"/>
</dbReference>
<feature type="domain" description="Zinc finger DksA/TraR C4-type" evidence="4">
    <location>
        <begin position="192"/>
        <end position="219"/>
    </location>
</feature>
<dbReference type="PIRSF" id="PIRSF006578">
    <property type="entry name" value="FwdE"/>
    <property type="match status" value="1"/>
</dbReference>
<sequence>MEEYIARRLKGLEVGEEEREWLERAVDFHGHLCGGLIIGVRMGLLGLKELGVRRAKGEELLAIVENDTCAADGIQVVTGCTFGKGNFIFRDWGKMAATFYDRNKKRGVRISISPEALEKMREFREMIHKLLKEKGNLPFEEVFEEVRRELSGSNLEKKMEKTLLEMEDDKLFDVREVEIEAPAKARMFASVICEECGEAVMEPRARLKLGKIVCIPCLEG</sequence>
<dbReference type="Proteomes" id="UP000185779">
    <property type="component" value="Unassembled WGS sequence"/>
</dbReference>
<dbReference type="EMBL" id="LYOR01000003">
    <property type="protein sequence ID" value="OFV66361.1"/>
    <property type="molecule type" value="Genomic_DNA"/>
</dbReference>
<gene>
    <name evidence="6" type="ORF">ENI32_08575</name>
    <name evidence="7" type="ORF">SBU_000903</name>
</gene>
<keyword evidence="7" id="KW-0560">Oxidoreductase</keyword>
<keyword evidence="3" id="KW-0862">Zinc</keyword>
<evidence type="ECO:0000313" key="6">
    <source>
        <dbReference type="EMBL" id="HEC57902.1"/>
    </source>
</evidence>
<dbReference type="PANTHER" id="PTHR39418">
    <property type="entry name" value="DEHYDROGENASE-RELATED"/>
    <property type="match status" value="1"/>
</dbReference>
<dbReference type="Pfam" id="PF01258">
    <property type="entry name" value="zf-dskA_traR"/>
    <property type="match status" value="1"/>
</dbReference>
<evidence type="ECO:0000256" key="3">
    <source>
        <dbReference type="ARBA" id="ARBA00022833"/>
    </source>
</evidence>
<keyword evidence="1" id="KW-0479">Metal-binding</keyword>
<reference evidence="6" key="2">
    <citation type="journal article" date="2020" name="mSystems">
        <title>Genome- and Community-Level Interaction Insights into Carbon Utilization and Element Cycling Functions of Hydrothermarchaeota in Hydrothermal Sediment.</title>
        <authorList>
            <person name="Zhou Z."/>
            <person name="Liu Y."/>
            <person name="Xu W."/>
            <person name="Pan J."/>
            <person name="Luo Z.H."/>
            <person name="Li M."/>
        </authorList>
    </citation>
    <scope>NUCLEOTIDE SEQUENCE [LARGE SCALE GENOMIC DNA]</scope>
    <source>
        <strain evidence="6">HyVt-386</strain>
    </source>
</reference>
<name>A0A1F2P6Q2_9EURY</name>
<dbReference type="InterPro" id="IPR003814">
    <property type="entry name" value="FmdEsu_dom"/>
</dbReference>
<dbReference type="Pfam" id="PF02663">
    <property type="entry name" value="FmdE"/>
    <property type="match status" value="1"/>
</dbReference>
<dbReference type="EC" id="1.2.99.5" evidence="7"/>
<reference evidence="7 8" key="1">
    <citation type="submission" date="2016-05" db="EMBL/GenBank/DDBJ databases">
        <title>Microbial consortia oxidize butane by reversing methanogenesis.</title>
        <authorList>
            <person name="Laso-Perez R."/>
            <person name="Richter M."/>
            <person name="Wegener G."/>
            <person name="Musat F."/>
        </authorList>
    </citation>
    <scope>NUCLEOTIDE SEQUENCE [LARGE SCALE GENOMIC DNA]</scope>
    <source>
        <strain evidence="7">BOX1</strain>
    </source>
</reference>
<dbReference type="GO" id="GO:0016491">
    <property type="term" value="F:oxidoreductase activity"/>
    <property type="evidence" value="ECO:0007669"/>
    <property type="project" value="UniProtKB-KW"/>
</dbReference>
<feature type="domain" description="Formylmethanofuran dehydrogenase subunit E" evidence="5">
    <location>
        <begin position="28"/>
        <end position="172"/>
    </location>
</feature>
<keyword evidence="8" id="KW-1185">Reference proteome</keyword>